<organism evidence="1 2">
    <name type="scientific">Bailinhaonella thermotolerans</name>
    <dbReference type="NCBI Taxonomy" id="1070861"/>
    <lineage>
        <taxon>Bacteria</taxon>
        <taxon>Bacillati</taxon>
        <taxon>Actinomycetota</taxon>
        <taxon>Actinomycetes</taxon>
        <taxon>Streptosporangiales</taxon>
        <taxon>Streptosporangiaceae</taxon>
        <taxon>Bailinhaonella</taxon>
    </lineage>
</organism>
<evidence type="ECO:0000313" key="1">
    <source>
        <dbReference type="EMBL" id="RJL19405.1"/>
    </source>
</evidence>
<keyword evidence="2" id="KW-1185">Reference proteome</keyword>
<comment type="caution">
    <text evidence="1">The sequence shown here is derived from an EMBL/GenBank/DDBJ whole genome shotgun (WGS) entry which is preliminary data.</text>
</comment>
<protein>
    <submittedName>
        <fullName evidence="1">Uncharacterized protein</fullName>
    </submittedName>
</protein>
<name>A0A3A3ZZF2_9ACTN</name>
<dbReference type="OrthoDB" id="9761705at2"/>
<gene>
    <name evidence="1" type="ORF">D5H75_40405</name>
</gene>
<dbReference type="AlphaFoldDB" id="A0A3A3ZZF2"/>
<dbReference type="RefSeq" id="WP_119931934.1">
    <property type="nucleotide sequence ID" value="NZ_QZEY01000039.1"/>
</dbReference>
<sequence>MNLNITPDLIRDLADHHRADDTTGIILTADGWEIDTWVEPHPPGPLALTAADVHTYTDGGDLDDDCARALAVPAGDPHGYTSYEITHEDGTTRTPRDDEQAQVVTGRLMDGGVLPDEHGHAGEIADDWRGAYWFDHTRARRLLTRERRDHPRSHSLYLTEGGRYVMLIRSRWAGEAPESWTEITPQAAAEWAYGADEDDMCDPDQWPMLLTAARRARDVLEAITIPQIRTSDPARREAAVWQAQSHAIEASHAGGIIASLVREQLAADLRRARGEATRLVVEACDGNQSEAARRLDISQSIVNRLIAQ</sequence>
<reference evidence="1 2" key="1">
    <citation type="submission" date="2018-09" db="EMBL/GenBank/DDBJ databases">
        <title>YIM 75507 draft genome.</title>
        <authorList>
            <person name="Tang S."/>
            <person name="Feng Y."/>
        </authorList>
    </citation>
    <scope>NUCLEOTIDE SEQUENCE [LARGE SCALE GENOMIC DNA]</scope>
    <source>
        <strain evidence="1 2">YIM 75507</strain>
    </source>
</reference>
<dbReference type="Proteomes" id="UP000265768">
    <property type="component" value="Unassembled WGS sequence"/>
</dbReference>
<dbReference type="Gene3D" id="1.10.10.60">
    <property type="entry name" value="Homeodomain-like"/>
    <property type="match status" value="1"/>
</dbReference>
<accession>A0A3A3ZZF2</accession>
<proteinExistence type="predicted"/>
<dbReference type="EMBL" id="QZEY01000039">
    <property type="protein sequence ID" value="RJL19405.1"/>
    <property type="molecule type" value="Genomic_DNA"/>
</dbReference>
<evidence type="ECO:0000313" key="2">
    <source>
        <dbReference type="Proteomes" id="UP000265768"/>
    </source>
</evidence>